<name>A0ACC2PK15_9HYME</name>
<keyword evidence="2" id="KW-1185">Reference proteome</keyword>
<accession>A0ACC2PK15</accession>
<reference evidence="1" key="1">
    <citation type="submission" date="2023-04" db="EMBL/GenBank/DDBJ databases">
        <title>A chromosome-level genome assembly of the parasitoid wasp Eretmocerus hayati.</title>
        <authorList>
            <person name="Zhong Y."/>
            <person name="Liu S."/>
            <person name="Liu Y."/>
        </authorList>
    </citation>
    <scope>NUCLEOTIDE SEQUENCE</scope>
    <source>
        <strain evidence="1">ZJU_SS_LIU_2023</strain>
    </source>
</reference>
<proteinExistence type="predicted"/>
<organism evidence="1 2">
    <name type="scientific">Eretmocerus hayati</name>
    <dbReference type="NCBI Taxonomy" id="131215"/>
    <lineage>
        <taxon>Eukaryota</taxon>
        <taxon>Metazoa</taxon>
        <taxon>Ecdysozoa</taxon>
        <taxon>Arthropoda</taxon>
        <taxon>Hexapoda</taxon>
        <taxon>Insecta</taxon>
        <taxon>Pterygota</taxon>
        <taxon>Neoptera</taxon>
        <taxon>Endopterygota</taxon>
        <taxon>Hymenoptera</taxon>
        <taxon>Apocrita</taxon>
        <taxon>Proctotrupomorpha</taxon>
        <taxon>Chalcidoidea</taxon>
        <taxon>Aphelinidae</taxon>
        <taxon>Aphelininae</taxon>
        <taxon>Eretmocerus</taxon>
    </lineage>
</organism>
<dbReference type="Proteomes" id="UP001239111">
    <property type="component" value="Chromosome 1"/>
</dbReference>
<evidence type="ECO:0000313" key="2">
    <source>
        <dbReference type="Proteomes" id="UP001239111"/>
    </source>
</evidence>
<comment type="caution">
    <text evidence="1">The sequence shown here is derived from an EMBL/GenBank/DDBJ whole genome shotgun (WGS) entry which is preliminary data.</text>
</comment>
<dbReference type="EMBL" id="CM056741">
    <property type="protein sequence ID" value="KAJ8683707.1"/>
    <property type="molecule type" value="Genomic_DNA"/>
</dbReference>
<protein>
    <submittedName>
        <fullName evidence="1">Uncharacterized protein</fullName>
    </submittedName>
</protein>
<evidence type="ECO:0000313" key="1">
    <source>
        <dbReference type="EMBL" id="KAJ8683707.1"/>
    </source>
</evidence>
<gene>
    <name evidence="1" type="ORF">QAD02_019499</name>
</gene>
<sequence>MEPTIGVTRGVAGSQQSVLHYIENFSVRLEVIKVKQKAVNLPHIITQMILNNHKFTIRICPADSRIWKNHFHLSLCLQEPTRSMMESEISVMLNGVKEFSATAYINTAQYGTCRIASVVVDYQDLPDNVLRLSKDQLTLLCEVCDLQISESSAN</sequence>